<comment type="caution">
    <text evidence="1">The sequence shown here is derived from an EMBL/GenBank/DDBJ whole genome shotgun (WGS) entry which is preliminary data.</text>
</comment>
<gene>
    <name evidence="1" type="ORF">Q4481_14970</name>
</gene>
<organism evidence="1 2">
    <name type="scientific">Rhizobium alvei</name>
    <dbReference type="NCBI Taxonomy" id="1132659"/>
    <lineage>
        <taxon>Bacteria</taxon>
        <taxon>Pseudomonadati</taxon>
        <taxon>Pseudomonadota</taxon>
        <taxon>Alphaproteobacteria</taxon>
        <taxon>Hyphomicrobiales</taxon>
        <taxon>Rhizobiaceae</taxon>
        <taxon>Rhizobium/Agrobacterium group</taxon>
        <taxon>Rhizobium</taxon>
    </lineage>
</organism>
<protein>
    <submittedName>
        <fullName evidence="1">DUF1192 domain-containing protein</fullName>
    </submittedName>
</protein>
<evidence type="ECO:0000313" key="2">
    <source>
        <dbReference type="Proteomes" id="UP001174932"/>
    </source>
</evidence>
<accession>A0ABT8YNP3</accession>
<proteinExistence type="predicted"/>
<reference evidence="1" key="1">
    <citation type="journal article" date="2015" name="Int. J. Syst. Evol. Microbiol.">
        <title>Rhizobium alvei sp. nov., isolated from a freshwater river.</title>
        <authorList>
            <person name="Sheu S.Y."/>
            <person name="Huang H.W."/>
            <person name="Young C.C."/>
            <person name="Chen W.M."/>
        </authorList>
    </citation>
    <scope>NUCLEOTIDE SEQUENCE</scope>
    <source>
        <strain evidence="1">TNR-22</strain>
    </source>
</reference>
<name>A0ABT8YNP3_9HYPH</name>
<evidence type="ECO:0000313" key="1">
    <source>
        <dbReference type="EMBL" id="MDO6965267.1"/>
    </source>
</evidence>
<dbReference type="Proteomes" id="UP001174932">
    <property type="component" value="Unassembled WGS sequence"/>
</dbReference>
<dbReference type="RefSeq" id="WP_304377202.1">
    <property type="nucleotide sequence ID" value="NZ_JAUOZU010000010.1"/>
</dbReference>
<keyword evidence="2" id="KW-1185">Reference proteome</keyword>
<sequence length="63" mass="7182">MTLEEDDRPKRKLSHEIGSDLSLLSVGELRDRVGLLEAEIARLRSEIDRKSSSRSAAEDLFKR</sequence>
<reference evidence="1" key="2">
    <citation type="submission" date="2023-07" db="EMBL/GenBank/DDBJ databases">
        <authorList>
            <person name="Shen H."/>
        </authorList>
    </citation>
    <scope>NUCLEOTIDE SEQUENCE</scope>
    <source>
        <strain evidence="1">TNR-22</strain>
    </source>
</reference>
<dbReference type="InterPro" id="IPR009579">
    <property type="entry name" value="DUF1192"/>
</dbReference>
<dbReference type="Pfam" id="PF06698">
    <property type="entry name" value="DUF1192"/>
    <property type="match status" value="1"/>
</dbReference>
<dbReference type="EMBL" id="JAUOZU010000010">
    <property type="protein sequence ID" value="MDO6965267.1"/>
    <property type="molecule type" value="Genomic_DNA"/>
</dbReference>